<evidence type="ECO:0000256" key="4">
    <source>
        <dbReference type="ARBA" id="ARBA00022989"/>
    </source>
</evidence>
<name>A0A6V7HL48_9HYME</name>
<evidence type="ECO:0000256" key="3">
    <source>
        <dbReference type="ARBA" id="ARBA00022692"/>
    </source>
</evidence>
<protein>
    <recommendedName>
        <fullName evidence="6">SURF1-like protein</fullName>
    </recommendedName>
</protein>
<evidence type="ECO:0000313" key="7">
    <source>
        <dbReference type="EMBL" id="CAD1527666.1"/>
    </source>
</evidence>
<accession>A0A6V7HL48</accession>
<dbReference type="CDD" id="cd06662">
    <property type="entry name" value="SURF1"/>
    <property type="match status" value="1"/>
</dbReference>
<dbReference type="PANTHER" id="PTHR23427:SF2">
    <property type="entry name" value="SURFEIT LOCUS PROTEIN 1"/>
    <property type="match status" value="1"/>
</dbReference>
<dbReference type="EMBL" id="CADCXW020000001">
    <property type="protein sequence ID" value="CAD1527666.1"/>
    <property type="molecule type" value="Genomic_DNA"/>
</dbReference>
<reference evidence="7" key="1">
    <citation type="submission" date="2020-07" db="EMBL/GenBank/DDBJ databases">
        <authorList>
            <person name="Ferguson B K."/>
        </authorList>
    </citation>
    <scope>NUCLEOTIDE SEQUENCE</scope>
    <source>
        <strain evidence="7">L06</strain>
    </source>
</reference>
<evidence type="ECO:0000256" key="1">
    <source>
        <dbReference type="ARBA" id="ARBA00004370"/>
    </source>
</evidence>
<gene>
    <name evidence="7" type="ORF">BBRV_LOCUS167</name>
</gene>
<dbReference type="GO" id="GO:0033617">
    <property type="term" value="P:mitochondrial respiratory chain complex IV assembly"/>
    <property type="evidence" value="ECO:0007669"/>
    <property type="project" value="TreeGrafter"/>
</dbReference>
<sequence>MSLARLTQLLKFRNVARHGLNLNETFSTNKLSKVYYHSSIQQRRYEEKQKEEKIDAIGWSLLLMPIGTFVLGTWQIQRRKWKLGLIEDIKNRITSAPVPLPEDLQELEKMEYMPVKIRGEFLYDKEIKIGPKSLIQDGAAVGEKTGGLMSSSTSTGYWIITPFKVSDRDTTILVNRGWVRGKRGRMTEKDLAHVPGEMEITGVVRLNETRPVFMPKNTPKSKLWVYRDIHSMAEATDSDPVFVDLVASDGFPGGPIAGQTRISFRNEHLSYIVTWYSLSLLTAIMWHRLYIKKLPLL</sequence>
<dbReference type="PANTHER" id="PTHR23427">
    <property type="entry name" value="SURFEIT LOCUS PROTEIN"/>
    <property type="match status" value="1"/>
</dbReference>
<dbReference type="PROSITE" id="PS50895">
    <property type="entry name" value="SURF1"/>
    <property type="match status" value="1"/>
</dbReference>
<dbReference type="GO" id="GO:0005743">
    <property type="term" value="C:mitochondrial inner membrane"/>
    <property type="evidence" value="ECO:0007669"/>
    <property type="project" value="UniProtKB-SubCell"/>
</dbReference>
<feature type="transmembrane region" description="Helical" evidence="6">
    <location>
        <begin position="269"/>
        <end position="291"/>
    </location>
</feature>
<keyword evidence="6" id="KW-0999">Mitochondrion inner membrane</keyword>
<comment type="function">
    <text evidence="6">Probably involved in the biogenesis of the COX complex.</text>
</comment>
<dbReference type="Pfam" id="PF02104">
    <property type="entry name" value="SURF1"/>
    <property type="match status" value="1"/>
</dbReference>
<keyword evidence="6" id="KW-0496">Mitochondrion</keyword>
<proteinExistence type="inferred from homology"/>
<evidence type="ECO:0000256" key="6">
    <source>
        <dbReference type="RuleBase" id="RU363076"/>
    </source>
</evidence>
<evidence type="ECO:0000256" key="2">
    <source>
        <dbReference type="ARBA" id="ARBA00007165"/>
    </source>
</evidence>
<keyword evidence="4 6" id="KW-1133">Transmembrane helix</keyword>
<keyword evidence="3 6" id="KW-0812">Transmembrane</keyword>
<comment type="subcellular location">
    <subcellularLocation>
        <location evidence="1">Membrane</location>
    </subcellularLocation>
    <subcellularLocation>
        <location evidence="6">Mitochondrion inner membrane</location>
        <topology evidence="6">Multi-pass membrane protein</topology>
    </subcellularLocation>
</comment>
<dbReference type="InterPro" id="IPR002994">
    <property type="entry name" value="Surf1/Shy1"/>
</dbReference>
<dbReference type="AlphaFoldDB" id="A0A6V7HL48"/>
<keyword evidence="5 6" id="KW-0472">Membrane</keyword>
<feature type="transmembrane region" description="Helical" evidence="6">
    <location>
        <begin position="56"/>
        <end position="74"/>
    </location>
</feature>
<comment type="similarity">
    <text evidence="2 6">Belongs to the SURF1 family.</text>
</comment>
<organism evidence="7">
    <name type="scientific">Bracon brevicornis</name>
    <dbReference type="NCBI Taxonomy" id="1563983"/>
    <lineage>
        <taxon>Eukaryota</taxon>
        <taxon>Metazoa</taxon>
        <taxon>Ecdysozoa</taxon>
        <taxon>Arthropoda</taxon>
        <taxon>Hexapoda</taxon>
        <taxon>Insecta</taxon>
        <taxon>Pterygota</taxon>
        <taxon>Neoptera</taxon>
        <taxon>Endopterygota</taxon>
        <taxon>Hymenoptera</taxon>
        <taxon>Apocrita</taxon>
        <taxon>Ichneumonoidea</taxon>
        <taxon>Braconidae</taxon>
        <taxon>Braconinae</taxon>
        <taxon>Bracon</taxon>
    </lineage>
</organism>
<dbReference type="InterPro" id="IPR045214">
    <property type="entry name" value="Surf1/Surf4"/>
</dbReference>
<evidence type="ECO:0000256" key="5">
    <source>
        <dbReference type="ARBA" id="ARBA00023136"/>
    </source>
</evidence>